<keyword evidence="2" id="KW-1185">Reference proteome</keyword>
<comment type="caution">
    <text evidence="1">The sequence shown here is derived from an EMBL/GenBank/DDBJ whole genome shotgun (WGS) entry which is preliminary data.</text>
</comment>
<evidence type="ECO:0000313" key="2">
    <source>
        <dbReference type="Proteomes" id="UP000324222"/>
    </source>
</evidence>
<dbReference type="EMBL" id="VSRR010000131">
    <property type="protein sequence ID" value="MPC10796.1"/>
    <property type="molecule type" value="Genomic_DNA"/>
</dbReference>
<proteinExistence type="predicted"/>
<gene>
    <name evidence="1" type="ORF">E2C01_003437</name>
</gene>
<sequence length="100" mass="10931">MEGLLKHLVNIRLASVMREAYCDMLAACRMREGLVVASVGLYFFIAVERRYCAGPIDGGGDTLLVARQSTWQWREGGRKALITTPSRPPTAPATHIGGIN</sequence>
<organism evidence="1 2">
    <name type="scientific">Portunus trituberculatus</name>
    <name type="common">Swimming crab</name>
    <name type="synonym">Neptunus trituberculatus</name>
    <dbReference type="NCBI Taxonomy" id="210409"/>
    <lineage>
        <taxon>Eukaryota</taxon>
        <taxon>Metazoa</taxon>
        <taxon>Ecdysozoa</taxon>
        <taxon>Arthropoda</taxon>
        <taxon>Crustacea</taxon>
        <taxon>Multicrustacea</taxon>
        <taxon>Malacostraca</taxon>
        <taxon>Eumalacostraca</taxon>
        <taxon>Eucarida</taxon>
        <taxon>Decapoda</taxon>
        <taxon>Pleocyemata</taxon>
        <taxon>Brachyura</taxon>
        <taxon>Eubrachyura</taxon>
        <taxon>Portunoidea</taxon>
        <taxon>Portunidae</taxon>
        <taxon>Portuninae</taxon>
        <taxon>Portunus</taxon>
    </lineage>
</organism>
<evidence type="ECO:0000313" key="1">
    <source>
        <dbReference type="EMBL" id="MPC10796.1"/>
    </source>
</evidence>
<dbReference type="AlphaFoldDB" id="A0A5B7CR33"/>
<protein>
    <submittedName>
        <fullName evidence="1">Uncharacterized protein</fullName>
    </submittedName>
</protein>
<name>A0A5B7CR33_PORTR</name>
<accession>A0A5B7CR33</accession>
<dbReference type="Proteomes" id="UP000324222">
    <property type="component" value="Unassembled WGS sequence"/>
</dbReference>
<reference evidence="1 2" key="1">
    <citation type="submission" date="2019-05" db="EMBL/GenBank/DDBJ databases">
        <title>Another draft genome of Portunus trituberculatus and its Hox gene families provides insights of decapod evolution.</title>
        <authorList>
            <person name="Jeong J.-H."/>
            <person name="Song I."/>
            <person name="Kim S."/>
            <person name="Choi T."/>
            <person name="Kim D."/>
            <person name="Ryu S."/>
            <person name="Kim W."/>
        </authorList>
    </citation>
    <scope>NUCLEOTIDE SEQUENCE [LARGE SCALE GENOMIC DNA]</scope>
    <source>
        <tissue evidence="1">Muscle</tissue>
    </source>
</reference>